<reference evidence="1 2" key="1">
    <citation type="journal article" date="2011" name="Stand. Genomic Sci.">
        <title>Non-contiguous finished genome sequence and contextual data of the filamentous soil bacterium Ktedonobacter racemifer type strain (SOSP1-21).</title>
        <authorList>
            <person name="Chang Y.J."/>
            <person name="Land M."/>
            <person name="Hauser L."/>
            <person name="Chertkov O."/>
            <person name="Del Rio T.G."/>
            <person name="Nolan M."/>
            <person name="Copeland A."/>
            <person name="Tice H."/>
            <person name="Cheng J.F."/>
            <person name="Lucas S."/>
            <person name="Han C."/>
            <person name="Goodwin L."/>
            <person name="Pitluck S."/>
            <person name="Ivanova N."/>
            <person name="Ovchinikova G."/>
            <person name="Pati A."/>
            <person name="Chen A."/>
            <person name="Palaniappan K."/>
            <person name="Mavromatis K."/>
            <person name="Liolios K."/>
            <person name="Brettin T."/>
            <person name="Fiebig A."/>
            <person name="Rohde M."/>
            <person name="Abt B."/>
            <person name="Goker M."/>
            <person name="Detter J.C."/>
            <person name="Woyke T."/>
            <person name="Bristow J."/>
            <person name="Eisen J.A."/>
            <person name="Markowitz V."/>
            <person name="Hugenholtz P."/>
            <person name="Kyrpides N.C."/>
            <person name="Klenk H.P."/>
            <person name="Lapidus A."/>
        </authorList>
    </citation>
    <scope>NUCLEOTIDE SEQUENCE [LARGE SCALE GENOMIC DNA]</scope>
    <source>
        <strain evidence="2">DSM 44963</strain>
    </source>
</reference>
<evidence type="ECO:0000313" key="2">
    <source>
        <dbReference type="Proteomes" id="UP000004508"/>
    </source>
</evidence>
<proteinExistence type="predicted"/>
<sequence length="64" mass="7123">MNESTETIKGPLHIWAREDWQGQRRCTKCGAVSGGGSARLCPETWRKKKVAAPGAGDYRQGRMF</sequence>
<organism evidence="1 2">
    <name type="scientific">Ktedonobacter racemifer DSM 44963</name>
    <dbReference type="NCBI Taxonomy" id="485913"/>
    <lineage>
        <taxon>Bacteria</taxon>
        <taxon>Bacillati</taxon>
        <taxon>Chloroflexota</taxon>
        <taxon>Ktedonobacteria</taxon>
        <taxon>Ktedonobacterales</taxon>
        <taxon>Ktedonobacteraceae</taxon>
        <taxon>Ktedonobacter</taxon>
    </lineage>
</organism>
<dbReference type="Proteomes" id="UP000004508">
    <property type="component" value="Unassembled WGS sequence"/>
</dbReference>
<comment type="caution">
    <text evidence="1">The sequence shown here is derived from an EMBL/GenBank/DDBJ whole genome shotgun (WGS) entry which is preliminary data.</text>
</comment>
<name>D6U8Z7_KTERA</name>
<dbReference type="EMBL" id="ADVG01000008">
    <property type="protein sequence ID" value="EFH79552.1"/>
    <property type="molecule type" value="Genomic_DNA"/>
</dbReference>
<protein>
    <submittedName>
        <fullName evidence="1">Uncharacterized protein</fullName>
    </submittedName>
</protein>
<dbReference type="AlphaFoldDB" id="D6U8Z7"/>
<accession>D6U8Z7</accession>
<evidence type="ECO:0000313" key="1">
    <source>
        <dbReference type="EMBL" id="EFH79552.1"/>
    </source>
</evidence>
<gene>
    <name evidence="1" type="ORF">Krac_0062</name>
</gene>
<dbReference type="InParanoid" id="D6U8Z7"/>
<dbReference type="RefSeq" id="WP_007923728.1">
    <property type="nucleotide sequence ID" value="NZ_ADVG01000008.1"/>
</dbReference>
<keyword evidence="2" id="KW-1185">Reference proteome</keyword>
<dbReference type="STRING" id="485913.Krac_0062"/>